<keyword evidence="1" id="KW-0812">Transmembrane</keyword>
<feature type="transmembrane region" description="Helical" evidence="1">
    <location>
        <begin position="78"/>
        <end position="97"/>
    </location>
</feature>
<name>A0A4D6MRC6_VIGUN</name>
<keyword evidence="1" id="KW-1133">Transmembrane helix</keyword>
<accession>A0A4D6MRC6</accession>
<dbReference type="EMBL" id="CP039352">
    <property type="protein sequence ID" value="QCE04070.1"/>
    <property type="molecule type" value="Genomic_DNA"/>
</dbReference>
<dbReference type="AlphaFoldDB" id="A0A4D6MRC6"/>
<reference evidence="2 3" key="1">
    <citation type="submission" date="2019-04" db="EMBL/GenBank/DDBJ databases">
        <title>An improved genome assembly and genetic linkage map for asparagus bean, Vigna unguiculata ssp. sesquipedialis.</title>
        <authorList>
            <person name="Xia Q."/>
            <person name="Zhang R."/>
            <person name="Dong Y."/>
        </authorList>
    </citation>
    <scope>NUCLEOTIDE SEQUENCE [LARGE SCALE GENOMIC DNA]</scope>
    <source>
        <tissue evidence="2">Leaf</tissue>
    </source>
</reference>
<keyword evidence="3" id="KW-1185">Reference proteome</keyword>
<feature type="transmembrane region" description="Helical" evidence="1">
    <location>
        <begin position="12"/>
        <end position="29"/>
    </location>
</feature>
<proteinExistence type="predicted"/>
<evidence type="ECO:0000313" key="3">
    <source>
        <dbReference type="Proteomes" id="UP000501690"/>
    </source>
</evidence>
<keyword evidence="1" id="KW-0472">Membrane</keyword>
<feature type="transmembrane region" description="Helical" evidence="1">
    <location>
        <begin position="41"/>
        <end position="58"/>
    </location>
</feature>
<sequence length="318" mass="38501">MSTVSNTKKIYFFWLYFSVRGCFALRFMSTAKNTKKNSKKVLLSDLLFLVVFFCSRMFCSQIHEHDKEHQKVSNTKKIYFFWLYFSVRGCFALRFMSTAKNTKKNSKKYFFVGWMFCNQIHKHSEEHKKRFCYQIYFSWLYFSVRGCFALRFMSTTKNTKKNTKRSFSVGWMFCSQIHKHSEEHKIRFCYQIYFSWLYFSVRGCFALRFMSTAKNTKKIHEHGEEYQKDILFLVVFFCSRMFCSQIHEHGKEHQKVSIIPGHFKNLYKVSSIRFMNTMKNNTKKILKHIENTQKTCNVFWKDEYGGCLRRMREPKDVC</sequence>
<dbReference type="Proteomes" id="UP000501690">
    <property type="component" value="Linkage Group LG8"/>
</dbReference>
<protein>
    <submittedName>
        <fullName evidence="2">Uncharacterized protein</fullName>
    </submittedName>
</protein>
<organism evidence="2 3">
    <name type="scientific">Vigna unguiculata</name>
    <name type="common">Cowpea</name>
    <dbReference type="NCBI Taxonomy" id="3917"/>
    <lineage>
        <taxon>Eukaryota</taxon>
        <taxon>Viridiplantae</taxon>
        <taxon>Streptophyta</taxon>
        <taxon>Embryophyta</taxon>
        <taxon>Tracheophyta</taxon>
        <taxon>Spermatophyta</taxon>
        <taxon>Magnoliopsida</taxon>
        <taxon>eudicotyledons</taxon>
        <taxon>Gunneridae</taxon>
        <taxon>Pentapetalae</taxon>
        <taxon>rosids</taxon>
        <taxon>fabids</taxon>
        <taxon>Fabales</taxon>
        <taxon>Fabaceae</taxon>
        <taxon>Papilionoideae</taxon>
        <taxon>50 kb inversion clade</taxon>
        <taxon>NPAAA clade</taxon>
        <taxon>indigoferoid/millettioid clade</taxon>
        <taxon>Phaseoleae</taxon>
        <taxon>Vigna</taxon>
    </lineage>
</organism>
<evidence type="ECO:0000256" key="1">
    <source>
        <dbReference type="SAM" id="Phobius"/>
    </source>
</evidence>
<evidence type="ECO:0000313" key="2">
    <source>
        <dbReference type="EMBL" id="QCE04070.1"/>
    </source>
</evidence>
<gene>
    <name evidence="2" type="ORF">DEO72_LG8g2103</name>
</gene>